<dbReference type="eggNOG" id="COG2208">
    <property type="taxonomic scope" value="Bacteria"/>
</dbReference>
<feature type="transmembrane region" description="Helical" evidence="3">
    <location>
        <begin position="438"/>
        <end position="457"/>
    </location>
</feature>
<keyword evidence="3" id="KW-0812">Transmembrane</keyword>
<reference evidence="6" key="2">
    <citation type="submission" date="2011-02" db="EMBL/GenBank/DDBJ databases">
        <title>The complete genome of Fluviicola taffensis DSM 16823.</title>
        <authorList>
            <consortium name="US DOE Joint Genome Institute (JGI-PGF)"/>
            <person name="Lucas S."/>
            <person name="Copeland A."/>
            <person name="Lapidus A."/>
            <person name="Bruce D."/>
            <person name="Goodwin L."/>
            <person name="Pitluck S."/>
            <person name="Kyrpides N."/>
            <person name="Mavromatis K."/>
            <person name="Ivanova N."/>
            <person name="Mikhailova N."/>
            <person name="Pagani I."/>
            <person name="Chertkov O."/>
            <person name="Detter J.C."/>
            <person name="Han C."/>
            <person name="Tapia R."/>
            <person name="Land M."/>
            <person name="Hauser L."/>
            <person name="Markowitz V."/>
            <person name="Cheng J.-F."/>
            <person name="Hugenholtz P."/>
            <person name="Woyke T."/>
            <person name="Wu D."/>
            <person name="Tindall B."/>
            <person name="Pomrenke H.G."/>
            <person name="Brambilla E."/>
            <person name="Klenk H.-P."/>
            <person name="Eisen J.A."/>
        </authorList>
    </citation>
    <scope>NUCLEOTIDE SEQUENCE [LARGE SCALE GENOMIC DNA]</scope>
    <source>
        <strain evidence="6">DSM 16823 / RW262 / RW262</strain>
    </source>
</reference>
<accession>F2IK09</accession>
<protein>
    <submittedName>
        <fullName evidence="5">Protein serine/threonine phosphatase</fullName>
    </submittedName>
</protein>
<dbReference type="SUPFAM" id="SSF81606">
    <property type="entry name" value="PP2C-like"/>
    <property type="match status" value="1"/>
</dbReference>
<dbReference type="Proteomes" id="UP000007463">
    <property type="component" value="Chromosome"/>
</dbReference>
<name>F2IK09_FLUTR</name>
<dbReference type="PANTHER" id="PTHR10098:SF108">
    <property type="entry name" value="TETRATRICOPEPTIDE REPEAT PROTEIN 28"/>
    <property type="match status" value="1"/>
</dbReference>
<dbReference type="OrthoDB" id="9771112at2"/>
<dbReference type="SUPFAM" id="SSF48452">
    <property type="entry name" value="TPR-like"/>
    <property type="match status" value="2"/>
</dbReference>
<dbReference type="InterPro" id="IPR001932">
    <property type="entry name" value="PPM-type_phosphatase-like_dom"/>
</dbReference>
<organism evidence="5 6">
    <name type="scientific">Fluviicola taffensis (strain DSM 16823 / NCIMB 13979 / RW262)</name>
    <dbReference type="NCBI Taxonomy" id="755732"/>
    <lineage>
        <taxon>Bacteria</taxon>
        <taxon>Pseudomonadati</taxon>
        <taxon>Bacteroidota</taxon>
        <taxon>Flavobacteriia</taxon>
        <taxon>Flavobacteriales</taxon>
        <taxon>Crocinitomicaceae</taxon>
        <taxon>Fluviicola</taxon>
    </lineage>
</organism>
<dbReference type="PROSITE" id="PS50005">
    <property type="entry name" value="TPR"/>
    <property type="match status" value="4"/>
</dbReference>
<evidence type="ECO:0000313" key="5">
    <source>
        <dbReference type="EMBL" id="AEA42908.1"/>
    </source>
</evidence>
<dbReference type="PANTHER" id="PTHR10098">
    <property type="entry name" value="RAPSYN-RELATED"/>
    <property type="match status" value="1"/>
</dbReference>
<feature type="repeat" description="TPR" evidence="1">
    <location>
        <begin position="120"/>
        <end position="153"/>
    </location>
</feature>
<dbReference type="AlphaFoldDB" id="F2IK09"/>
<sequence length="735" mass="84305" precursor="true">MRFGIFVLSLFFYSISYSQSAYLDSLKSTLQKSVSNDTMRVFQYNEIAWTYLDYSLDSSYFYLQKGLLLAQKKRYANGIMDAKNTLGIYYRLNSRYPEAIKTYEELIQLRKKHKQEEKLIGAYSNLGSVYFEKGSYALALKNYEKSINLAKKLNDFDNQLILYTNIGTAYKSIGLYDQAVQAFQEGLTLNKQIKNEEQDAQLYVNLGTVYHERQMYNQEIKYNLIAKEKVEKSGNYRLLETVLFNLSLDYRYTKQYVKAKKVLNELKKVAQKLNEEDVWLSYYQSEANYLNDIKKYSEALQAAEMAEKMSNKEADLLSFAEVQLTKATIYHHMHKRDLAIKHAEIALDAFNDTEDVNAQVRTYNTLSEIYKKSGNHQKALQYYETANSLKEKMDLEAVTNQISTLNSLNELDRKEQDLALSKQKNQRISAENDRKSNLILGLFLIGGLIVISLGISFKSNQQKRKANALLNQQNEEIETQKTVIEEKQGEILGSIHYAKRIQESLLVKQQLLKEELPASFVFFQPKDIVSGDFYWATKRNSKFYLAICDSTGHGVPGAFMSALNITFLSEAVNQLGIEEPGQIFNHVRNRLVESISHDGAKDGMDGVLLCFDESRSIISYAAAYNTPIIVRNNELIKFSADKMPVGKSDYTQDFQTFSIESEPGDELFVYTDGYADQFGGERGKKFKIANLNTFLMELSNQKISEQSTKLKTHFNAWKGNLEQVDDVCVFGVKLS</sequence>
<dbReference type="InterPro" id="IPR011990">
    <property type="entry name" value="TPR-like_helical_dom_sf"/>
</dbReference>
<gene>
    <name evidence="5" type="ordered locus">Fluta_0907</name>
</gene>
<evidence type="ECO:0000313" key="6">
    <source>
        <dbReference type="Proteomes" id="UP000007463"/>
    </source>
</evidence>
<dbReference type="KEGG" id="fte:Fluta_0907"/>
<keyword evidence="3" id="KW-1133">Transmembrane helix</keyword>
<dbReference type="InterPro" id="IPR019734">
    <property type="entry name" value="TPR_rpt"/>
</dbReference>
<feature type="repeat" description="TPR" evidence="1">
    <location>
        <begin position="80"/>
        <end position="113"/>
    </location>
</feature>
<feature type="repeat" description="TPR" evidence="1">
    <location>
        <begin position="360"/>
        <end position="393"/>
    </location>
</feature>
<feature type="domain" description="PPM-type phosphatase" evidence="4">
    <location>
        <begin position="511"/>
        <end position="734"/>
    </location>
</feature>
<feature type="repeat" description="TPR" evidence="1">
    <location>
        <begin position="160"/>
        <end position="193"/>
    </location>
</feature>
<evidence type="ECO:0000259" key="4">
    <source>
        <dbReference type="SMART" id="SM00331"/>
    </source>
</evidence>
<dbReference type="Pfam" id="PF07228">
    <property type="entry name" value="SpoIIE"/>
    <property type="match status" value="1"/>
</dbReference>
<proteinExistence type="predicted"/>
<dbReference type="HOGENOM" id="CLU_015802_0_0_10"/>
<dbReference type="EMBL" id="CP002542">
    <property type="protein sequence ID" value="AEA42908.1"/>
    <property type="molecule type" value="Genomic_DNA"/>
</dbReference>
<keyword evidence="1" id="KW-0802">TPR repeat</keyword>
<dbReference type="Gene3D" id="1.25.40.10">
    <property type="entry name" value="Tetratricopeptide repeat domain"/>
    <property type="match status" value="3"/>
</dbReference>
<dbReference type="SMART" id="SM00028">
    <property type="entry name" value="TPR"/>
    <property type="match status" value="7"/>
</dbReference>
<evidence type="ECO:0000256" key="1">
    <source>
        <dbReference type="PROSITE-ProRule" id="PRU00339"/>
    </source>
</evidence>
<dbReference type="STRING" id="755732.Fluta_0907"/>
<dbReference type="Gene3D" id="3.60.40.10">
    <property type="entry name" value="PPM-type phosphatase domain"/>
    <property type="match status" value="1"/>
</dbReference>
<dbReference type="InterPro" id="IPR036457">
    <property type="entry name" value="PPM-type-like_dom_sf"/>
</dbReference>
<evidence type="ECO:0000256" key="2">
    <source>
        <dbReference type="SAM" id="Coils"/>
    </source>
</evidence>
<dbReference type="RefSeq" id="WP_013685680.1">
    <property type="nucleotide sequence ID" value="NC_015321.1"/>
</dbReference>
<feature type="coiled-coil region" evidence="2">
    <location>
        <begin position="460"/>
        <end position="490"/>
    </location>
</feature>
<evidence type="ECO:0000256" key="3">
    <source>
        <dbReference type="SAM" id="Phobius"/>
    </source>
</evidence>
<keyword evidence="2" id="KW-0175">Coiled coil</keyword>
<dbReference type="Pfam" id="PF13424">
    <property type="entry name" value="TPR_12"/>
    <property type="match status" value="2"/>
</dbReference>
<keyword evidence="3" id="KW-0472">Membrane</keyword>
<dbReference type="SMART" id="SM00331">
    <property type="entry name" value="PP2C_SIG"/>
    <property type="match status" value="1"/>
</dbReference>
<reference evidence="5 6" key="1">
    <citation type="journal article" date="2011" name="Stand. Genomic Sci.">
        <title>Complete genome sequence of the gliding freshwater bacterium Fluviicola taffensis type strain (RW262).</title>
        <authorList>
            <person name="Woyke T."/>
            <person name="Chertkov O."/>
            <person name="Lapidus A."/>
            <person name="Nolan M."/>
            <person name="Lucas S."/>
            <person name="Del Rio T.G."/>
            <person name="Tice H."/>
            <person name="Cheng J.F."/>
            <person name="Tapia R."/>
            <person name="Han C."/>
            <person name="Goodwin L."/>
            <person name="Pitluck S."/>
            <person name="Liolios K."/>
            <person name="Pagani I."/>
            <person name="Ivanova N."/>
            <person name="Huntemann M."/>
            <person name="Mavromatis K."/>
            <person name="Mikhailova N."/>
            <person name="Pati A."/>
            <person name="Chen A."/>
            <person name="Palaniappan K."/>
            <person name="Land M."/>
            <person name="Hauser L."/>
            <person name="Brambilla E.M."/>
            <person name="Rohde M."/>
            <person name="Mwirichia R."/>
            <person name="Sikorski J."/>
            <person name="Tindall B.J."/>
            <person name="Goker M."/>
            <person name="Bristow J."/>
            <person name="Eisen J.A."/>
            <person name="Markowitz V."/>
            <person name="Hugenholtz P."/>
            <person name="Klenk H.P."/>
            <person name="Kyrpides N.C."/>
        </authorList>
    </citation>
    <scope>NUCLEOTIDE SEQUENCE [LARGE SCALE GENOMIC DNA]</scope>
    <source>
        <strain evidence="6">DSM 16823 / RW262 / RW262</strain>
    </source>
</reference>
<keyword evidence="6" id="KW-1185">Reference proteome</keyword>
<dbReference type="eggNOG" id="COG0457">
    <property type="taxonomic scope" value="Bacteria"/>
</dbReference>